<dbReference type="PANTHER" id="PTHR30250:SF11">
    <property type="entry name" value="O-ANTIGEN TRANSPORTER-RELATED"/>
    <property type="match status" value="1"/>
</dbReference>
<evidence type="ECO:0000256" key="6">
    <source>
        <dbReference type="SAM" id="Phobius"/>
    </source>
</evidence>
<keyword evidence="3 6" id="KW-0812">Transmembrane</keyword>
<keyword evidence="4 6" id="KW-1133">Transmembrane helix</keyword>
<gene>
    <name evidence="7" type="ORF">AZI85_16030</name>
</gene>
<evidence type="ECO:0008006" key="9">
    <source>
        <dbReference type="Google" id="ProtNLM"/>
    </source>
</evidence>
<sequence length="314" mass="34348">MSILFAAVAVLLTLAFNKTEYTLLALSTLAMGPAKTLTFSQLGLGRYHRFAMCSSARPAFFLISIAILGVLGQASFLGAAFLAAELLTLLVATLMTSQHISRSIPSKQNLLDNLRHNSANFISIMTMELNTRLDIIVISFLGSKEQVAIYSVALIFFEGFYQALVVIRNIISKTLTKLHFSSSNELKLFAKQTAKKVYLFAMAMGISAFVTIPWLIKIYKNQDLYLESIALAYTVIAVQTALAGLLVFDNFLGVINKPQLYLKQKSFILLFNLIAQPVFFLSMGLMGSAIATSLSYLCSAALNYLAISTSRAAA</sequence>
<feature type="transmembrane region" description="Helical" evidence="6">
    <location>
        <begin position="267"/>
        <end position="283"/>
    </location>
</feature>
<reference evidence="7 8" key="1">
    <citation type="submission" date="2016-03" db="EMBL/GenBank/DDBJ databases">
        <authorList>
            <person name="Ploux O."/>
        </authorList>
    </citation>
    <scope>NUCLEOTIDE SEQUENCE [LARGE SCALE GENOMIC DNA]</scope>
    <source>
        <strain evidence="7 8">BER2</strain>
    </source>
</reference>
<comment type="caution">
    <text evidence="7">The sequence shown here is derived from an EMBL/GenBank/DDBJ whole genome shotgun (WGS) entry which is preliminary data.</text>
</comment>
<feature type="transmembrane region" description="Helical" evidence="6">
    <location>
        <begin position="197"/>
        <end position="216"/>
    </location>
</feature>
<accession>A0A150WU15</accession>
<comment type="subcellular location">
    <subcellularLocation>
        <location evidence="1">Cell membrane</location>
        <topology evidence="1">Multi-pass membrane protein</topology>
    </subcellularLocation>
</comment>
<evidence type="ECO:0000256" key="2">
    <source>
        <dbReference type="ARBA" id="ARBA00022475"/>
    </source>
</evidence>
<evidence type="ECO:0000256" key="5">
    <source>
        <dbReference type="ARBA" id="ARBA00023136"/>
    </source>
</evidence>
<protein>
    <recommendedName>
        <fullName evidence="9">Polysaccharide biosynthesis protein C-terminal domain-containing protein</fullName>
    </recommendedName>
</protein>
<feature type="transmembrane region" description="Helical" evidence="6">
    <location>
        <begin position="228"/>
        <end position="255"/>
    </location>
</feature>
<proteinExistence type="predicted"/>
<feature type="transmembrane region" description="Helical" evidence="6">
    <location>
        <begin position="147"/>
        <end position="167"/>
    </location>
</feature>
<dbReference type="InterPro" id="IPR050833">
    <property type="entry name" value="Poly_Biosynth_Transport"/>
</dbReference>
<evidence type="ECO:0000313" key="8">
    <source>
        <dbReference type="Proteomes" id="UP000075391"/>
    </source>
</evidence>
<dbReference type="GO" id="GO:0005886">
    <property type="term" value="C:plasma membrane"/>
    <property type="evidence" value="ECO:0007669"/>
    <property type="project" value="UniProtKB-SubCell"/>
</dbReference>
<evidence type="ECO:0000256" key="4">
    <source>
        <dbReference type="ARBA" id="ARBA00022989"/>
    </source>
</evidence>
<feature type="transmembrane region" description="Helical" evidence="6">
    <location>
        <begin position="56"/>
        <end position="74"/>
    </location>
</feature>
<dbReference type="Proteomes" id="UP000075391">
    <property type="component" value="Unassembled WGS sequence"/>
</dbReference>
<evidence type="ECO:0000256" key="1">
    <source>
        <dbReference type="ARBA" id="ARBA00004651"/>
    </source>
</evidence>
<evidence type="ECO:0000256" key="3">
    <source>
        <dbReference type="ARBA" id="ARBA00022692"/>
    </source>
</evidence>
<name>A0A150WU15_BDEBC</name>
<organism evidence="7 8">
    <name type="scientific">Bdellovibrio bacteriovorus</name>
    <dbReference type="NCBI Taxonomy" id="959"/>
    <lineage>
        <taxon>Bacteria</taxon>
        <taxon>Pseudomonadati</taxon>
        <taxon>Bdellovibrionota</taxon>
        <taxon>Bdellovibrionia</taxon>
        <taxon>Bdellovibrionales</taxon>
        <taxon>Pseudobdellovibrionaceae</taxon>
        <taxon>Bdellovibrio</taxon>
    </lineage>
</organism>
<dbReference type="EMBL" id="LUKF01000005">
    <property type="protein sequence ID" value="KYG69901.1"/>
    <property type="molecule type" value="Genomic_DNA"/>
</dbReference>
<evidence type="ECO:0000313" key="7">
    <source>
        <dbReference type="EMBL" id="KYG69901.1"/>
    </source>
</evidence>
<dbReference type="AlphaFoldDB" id="A0A150WU15"/>
<keyword evidence="2" id="KW-1003">Cell membrane</keyword>
<dbReference type="PANTHER" id="PTHR30250">
    <property type="entry name" value="PST FAMILY PREDICTED COLANIC ACID TRANSPORTER"/>
    <property type="match status" value="1"/>
</dbReference>
<keyword evidence="5 6" id="KW-0472">Membrane</keyword>